<dbReference type="InterPro" id="IPR001296">
    <property type="entry name" value="Glyco_trans_1"/>
</dbReference>
<dbReference type="Pfam" id="PF00685">
    <property type="entry name" value="Sulfotransfer_1"/>
    <property type="match status" value="1"/>
</dbReference>
<dbReference type="InterPro" id="IPR000863">
    <property type="entry name" value="Sulfotransferase_dom"/>
</dbReference>
<name>A0A8J4VBG3_9MYCE</name>
<proteinExistence type="inferred from homology"/>
<keyword evidence="4" id="KW-0472">Membrane</keyword>
<comment type="similarity">
    <text evidence="1">Belongs to the sulfotransferase 1 family.</text>
</comment>
<evidence type="ECO:0000256" key="4">
    <source>
        <dbReference type="SAM" id="Phobius"/>
    </source>
</evidence>
<evidence type="ECO:0000256" key="2">
    <source>
        <dbReference type="ARBA" id="ARBA00022676"/>
    </source>
</evidence>
<evidence type="ECO:0000256" key="3">
    <source>
        <dbReference type="ARBA" id="ARBA00022679"/>
    </source>
</evidence>
<dbReference type="Proteomes" id="UP000695562">
    <property type="component" value="Unassembled WGS sequence"/>
</dbReference>
<dbReference type="Gene3D" id="3.40.50.300">
    <property type="entry name" value="P-loop containing nucleotide triphosphate hydrolases"/>
    <property type="match status" value="1"/>
</dbReference>
<dbReference type="GO" id="GO:0008146">
    <property type="term" value="F:sulfotransferase activity"/>
    <property type="evidence" value="ECO:0007669"/>
    <property type="project" value="InterPro"/>
</dbReference>
<dbReference type="Gene3D" id="3.40.50.2000">
    <property type="entry name" value="Glycogen Phosphorylase B"/>
    <property type="match status" value="2"/>
</dbReference>
<dbReference type="SUPFAM" id="SSF53756">
    <property type="entry name" value="UDP-Glycosyltransferase/glycogen phosphorylase"/>
    <property type="match status" value="1"/>
</dbReference>
<keyword evidence="4" id="KW-0812">Transmembrane</keyword>
<feature type="transmembrane region" description="Helical" evidence="4">
    <location>
        <begin position="12"/>
        <end position="29"/>
    </location>
</feature>
<evidence type="ECO:0000313" key="8">
    <source>
        <dbReference type="Proteomes" id="UP000695562"/>
    </source>
</evidence>
<dbReference type="Pfam" id="PF00534">
    <property type="entry name" value="Glycos_transf_1"/>
    <property type="match status" value="1"/>
</dbReference>
<evidence type="ECO:0000313" key="7">
    <source>
        <dbReference type="EMBL" id="KAF2078164.1"/>
    </source>
</evidence>
<dbReference type="EMBL" id="AJWJ01000010">
    <property type="protein sequence ID" value="KAF2078164.1"/>
    <property type="molecule type" value="Genomic_DNA"/>
</dbReference>
<comment type="caution">
    <text evidence="7">The sequence shown here is derived from an EMBL/GenBank/DDBJ whole genome shotgun (WGS) entry which is preliminary data.</text>
</comment>
<dbReference type="GO" id="GO:0016757">
    <property type="term" value="F:glycosyltransferase activity"/>
    <property type="evidence" value="ECO:0007669"/>
    <property type="project" value="UniProtKB-KW"/>
</dbReference>
<keyword evidence="2" id="KW-0328">Glycosyltransferase</keyword>
<dbReference type="AlphaFoldDB" id="A0A8J4VBG3"/>
<dbReference type="PANTHER" id="PTHR11783">
    <property type="entry name" value="SULFOTRANSFERASE SULT"/>
    <property type="match status" value="1"/>
</dbReference>
<keyword evidence="8" id="KW-1185">Reference proteome</keyword>
<dbReference type="InterPro" id="IPR027417">
    <property type="entry name" value="P-loop_NTPase"/>
</dbReference>
<reference evidence="7" key="1">
    <citation type="submission" date="2020-01" db="EMBL/GenBank/DDBJ databases">
        <title>Development of genomics and gene disruption for Polysphondylium violaceum indicates a role for the polyketide synthase stlB in stalk morphogenesis.</title>
        <authorList>
            <person name="Narita B."/>
            <person name="Kawabe Y."/>
            <person name="Kin K."/>
            <person name="Saito T."/>
            <person name="Gibbs R."/>
            <person name="Kuspa A."/>
            <person name="Muzny D."/>
            <person name="Queller D."/>
            <person name="Richards S."/>
            <person name="Strassman J."/>
            <person name="Sucgang R."/>
            <person name="Worley K."/>
            <person name="Schaap P."/>
        </authorList>
    </citation>
    <scope>NUCLEOTIDE SEQUENCE</scope>
    <source>
        <strain evidence="7">QSvi11</strain>
    </source>
</reference>
<organism evidence="7 8">
    <name type="scientific">Polysphondylium violaceum</name>
    <dbReference type="NCBI Taxonomy" id="133409"/>
    <lineage>
        <taxon>Eukaryota</taxon>
        <taxon>Amoebozoa</taxon>
        <taxon>Evosea</taxon>
        <taxon>Eumycetozoa</taxon>
        <taxon>Dictyostelia</taxon>
        <taxon>Dictyosteliales</taxon>
        <taxon>Dictyosteliaceae</taxon>
        <taxon>Polysphondylium</taxon>
    </lineage>
</organism>
<accession>A0A8J4VBG3</accession>
<keyword evidence="3" id="KW-0808">Transferase</keyword>
<sequence>MVTRIFRLWSKQIWLGVFFTCLVVFILNSRNIESLQKKQKEIKAQEELSHKSTYRNNRFSNNDNDAVYTRFINDSFPQLYAYSNDESNTDPKHIYKNRHQWWNDRDPSTMPQKRRVAIVTTEIEGPVLGGGIGTAYTALSQKLKEDGHNVTIVLVNQVKKLSPTHWIQAYGSRGIRMVILDFQNSFYAHPIGSIEENPNDIKVEITHLNDLGSVIGCTGPCIRAYKIYLWLCAHGEKDFDIIHFHDNGGMAYFSLKAKHQGLYFSRLLFVIGGHGPHLWERTANSANLDDGKHFEVDYLERKSVEYSDWLISPSQYMLNWMKYNRWQLPNNSYVHQNLLPGQNQQEFFVEQNLESQRHDFNEIIFFGRLESRKGLDIFMKALESLTTMLRSTSTRITFLGSNTKLVEINTMADTYILNRCYRVLNITCSVLLGKSHTEAIDYLNNDKDKKLIVVASPIDNSPNTVLECLTHQLAIISTNVGGIPELIHPQDRERVMFNPKAVALAKKIMYLKQVGVYSARFAIDEYTRQKIWSNWHSVVGLTKKKATAAVTTNESIKKKLSIILVYQKDNIDSIILNINVVKSAYQNSKHWDIQVVLATTHEYLFDLPDKLTEELKSLNTSNIPLRLVPINEYLLQPFQPWNSKEILEHALGEFYLFIDPYDYLYNLHTLRILGVVQANTKSLLITSSTQYNNVTNGELIAAAATSNAGAKQHEKISSIFMGCSGLSGIMYNCFGSNNMLVHNEIVKEYSIFYSVENDYYSEIEYGGNWEFYSRASSQGINIEAIPKNLFISKKNDLDSPTTYNQELRVLKHIDNVLPNNFDLTPMATRHFLTSKRGYVNEISAITQKSKEMIDKCQKVMGRGIDVKEQFRDFNENGEEVPYLENRNHIGLVFIRGHEKSGTSWLKKVVDLHPRIFMAPHEFHFHMLEDGIEKFTKKPWAASKEPYFSYTRNWYRSFVRNLLLSGVSPTQAPLINWAGEKTPSPLAPIISGSKYILIVRDGRDVIVSLFWHFVRLGGFENWCGPNQSGLVDARYVSQYKNNTDYFHQHTSKLLEKEICFRLIARGWAKRVKEDKAVIQELESNPVSEVHMVVYEELHRNPEENRRAIYEFLNLDYTEAEQLSVNDKTAPGGFDEHSDKNKFFRKGEIGDWKNYFTPENKRWFKEETGQLLVDLGYEINNDW</sequence>
<protein>
    <recommendedName>
        <fullName evidence="9">Glycosyltransferase</fullName>
    </recommendedName>
</protein>
<evidence type="ECO:0000259" key="6">
    <source>
        <dbReference type="Pfam" id="PF00685"/>
    </source>
</evidence>
<feature type="domain" description="Glycosyl transferase family 1" evidence="5">
    <location>
        <begin position="357"/>
        <end position="515"/>
    </location>
</feature>
<gene>
    <name evidence="7" type="ORF">CYY_000548</name>
</gene>
<dbReference type="SUPFAM" id="SSF52540">
    <property type="entry name" value="P-loop containing nucleoside triphosphate hydrolases"/>
    <property type="match status" value="1"/>
</dbReference>
<evidence type="ECO:0000256" key="1">
    <source>
        <dbReference type="ARBA" id="ARBA00005771"/>
    </source>
</evidence>
<evidence type="ECO:0008006" key="9">
    <source>
        <dbReference type="Google" id="ProtNLM"/>
    </source>
</evidence>
<evidence type="ECO:0000259" key="5">
    <source>
        <dbReference type="Pfam" id="PF00534"/>
    </source>
</evidence>
<dbReference type="OrthoDB" id="17040at2759"/>
<feature type="domain" description="Sulfotransferase" evidence="6">
    <location>
        <begin position="892"/>
        <end position="1170"/>
    </location>
</feature>
<keyword evidence="4" id="KW-1133">Transmembrane helix</keyword>